<keyword evidence="4" id="KW-0963">Cytoplasm</keyword>
<dbReference type="SFLD" id="SFLDG00358">
    <property type="entry name" value="Main_(cytGST)"/>
    <property type="match status" value="1"/>
</dbReference>
<dbReference type="EMBL" id="CAJGYO010000005">
    <property type="protein sequence ID" value="CAD6230231.1"/>
    <property type="molecule type" value="Genomic_DNA"/>
</dbReference>
<dbReference type="InterPro" id="IPR036282">
    <property type="entry name" value="Glutathione-S-Trfase_C_sf"/>
</dbReference>
<dbReference type="Pfam" id="PF02798">
    <property type="entry name" value="GST_N"/>
    <property type="match status" value="1"/>
</dbReference>
<evidence type="ECO:0000259" key="6">
    <source>
        <dbReference type="PROSITE" id="PS50405"/>
    </source>
</evidence>
<feature type="domain" description="GST C-terminal" evidence="6">
    <location>
        <begin position="92"/>
        <end position="226"/>
    </location>
</feature>
<dbReference type="PROSITE" id="PS50405">
    <property type="entry name" value="GST_CTER"/>
    <property type="match status" value="1"/>
</dbReference>
<dbReference type="FunFam" id="3.40.30.10:FF:000044">
    <property type="entry name" value="Glutathione S-transferase GSTU6"/>
    <property type="match status" value="1"/>
</dbReference>
<evidence type="ECO:0000256" key="2">
    <source>
        <dbReference type="ARBA" id="ARBA00025743"/>
    </source>
</evidence>
<dbReference type="SUPFAM" id="SSF47616">
    <property type="entry name" value="GST C-terminal domain-like"/>
    <property type="match status" value="1"/>
</dbReference>
<dbReference type="Gene3D" id="1.20.1050.10">
    <property type="match status" value="1"/>
</dbReference>
<keyword evidence="1 4" id="KW-0808">Transferase</keyword>
<keyword evidence="8" id="KW-1185">Reference proteome</keyword>
<evidence type="ECO:0000256" key="3">
    <source>
        <dbReference type="ARBA" id="ARBA00047960"/>
    </source>
</evidence>
<evidence type="ECO:0000313" key="8">
    <source>
        <dbReference type="Proteomes" id="UP000604825"/>
    </source>
</evidence>
<dbReference type="SUPFAM" id="SSF52833">
    <property type="entry name" value="Thioredoxin-like"/>
    <property type="match status" value="1"/>
</dbReference>
<dbReference type="InterPro" id="IPR036249">
    <property type="entry name" value="Thioredoxin-like_sf"/>
</dbReference>
<dbReference type="InterPro" id="IPR040079">
    <property type="entry name" value="Glutathione_S-Trfase"/>
</dbReference>
<dbReference type="SFLD" id="SFLDS00019">
    <property type="entry name" value="Glutathione_Transferase_(cytos"/>
    <property type="match status" value="1"/>
</dbReference>
<evidence type="ECO:0000256" key="1">
    <source>
        <dbReference type="ARBA" id="ARBA00022679"/>
    </source>
</evidence>
<comment type="subcellular location">
    <subcellularLocation>
        <location evidence="4">Cytoplasm</location>
        <location evidence="4">Cytosol</location>
    </subcellularLocation>
</comment>
<comment type="caution">
    <text evidence="7">The sequence shown here is derived from an EMBL/GenBank/DDBJ whole genome shotgun (WGS) entry which is preliminary data.</text>
</comment>
<accession>A0A811NY15</accession>
<name>A0A811NY15_9POAL</name>
<dbReference type="PANTHER" id="PTHR11260:SF751">
    <property type="entry name" value="OS01G0692000 PROTEIN"/>
    <property type="match status" value="1"/>
</dbReference>
<dbReference type="AlphaFoldDB" id="A0A811NY15"/>
<evidence type="ECO:0000256" key="4">
    <source>
        <dbReference type="RuleBase" id="RU369102"/>
    </source>
</evidence>
<organism evidence="7 8">
    <name type="scientific">Miscanthus lutarioriparius</name>
    <dbReference type="NCBI Taxonomy" id="422564"/>
    <lineage>
        <taxon>Eukaryota</taxon>
        <taxon>Viridiplantae</taxon>
        <taxon>Streptophyta</taxon>
        <taxon>Embryophyta</taxon>
        <taxon>Tracheophyta</taxon>
        <taxon>Spermatophyta</taxon>
        <taxon>Magnoliopsida</taxon>
        <taxon>Liliopsida</taxon>
        <taxon>Poales</taxon>
        <taxon>Poaceae</taxon>
        <taxon>PACMAD clade</taxon>
        <taxon>Panicoideae</taxon>
        <taxon>Andropogonodae</taxon>
        <taxon>Andropogoneae</taxon>
        <taxon>Saccharinae</taxon>
        <taxon>Miscanthus</taxon>
    </lineage>
</organism>
<dbReference type="CDD" id="cd03185">
    <property type="entry name" value="GST_C_Tau"/>
    <property type="match status" value="1"/>
</dbReference>
<dbReference type="SFLD" id="SFLDG01152">
    <property type="entry name" value="Main.3:_Omega-_and_Tau-like"/>
    <property type="match status" value="1"/>
</dbReference>
<dbReference type="InterPro" id="IPR045074">
    <property type="entry name" value="GST_C_Tau"/>
</dbReference>
<dbReference type="InterPro" id="IPR045073">
    <property type="entry name" value="Omega/Tau-like"/>
</dbReference>
<dbReference type="PANTHER" id="PTHR11260">
    <property type="entry name" value="GLUTATHIONE S-TRANSFERASE, GST, SUPERFAMILY, GST DOMAIN CONTAINING"/>
    <property type="match status" value="1"/>
</dbReference>
<comment type="similarity">
    <text evidence="2">Belongs to the GST superfamily. Tau family.</text>
</comment>
<dbReference type="OrthoDB" id="4951845at2759"/>
<proteinExistence type="inferred from homology"/>
<dbReference type="CDD" id="cd03058">
    <property type="entry name" value="GST_N_Tau"/>
    <property type="match status" value="1"/>
</dbReference>
<evidence type="ECO:0000259" key="5">
    <source>
        <dbReference type="PROSITE" id="PS50404"/>
    </source>
</evidence>
<comment type="function">
    <text evidence="4">Is involved in the conjugation of reduced glutathione to a wide number of exogenous and endogenous hydrophobic electrophiles.</text>
</comment>
<sequence length="234" mass="25569">MAAAAGVELRLLGECLSPYCIRVKQALAVKGVAGYEYVEEDLEHKSELLLSSNPVHGKVPVLIHRGAPVCESLVIVQYVDEAWAGPAILPSDPYERSRARFWAAYIDDKFFPSWEPFFKSKTAEDRAETFKNAIPAVETLEKALTECSSSEGKPFFGGDSIGYVDVALGGYLAWIKAVDEVAGTSLFDEAKFPRLAAWAERFAAADAVRDASPAVEDIVVFYKKMQAAETGAEH</sequence>
<dbReference type="GO" id="GO:0004364">
    <property type="term" value="F:glutathione transferase activity"/>
    <property type="evidence" value="ECO:0007669"/>
    <property type="project" value="UniProtKB-UniRule"/>
</dbReference>
<dbReference type="GO" id="GO:0006749">
    <property type="term" value="P:glutathione metabolic process"/>
    <property type="evidence" value="ECO:0007669"/>
    <property type="project" value="InterPro"/>
</dbReference>
<evidence type="ECO:0000313" key="7">
    <source>
        <dbReference type="EMBL" id="CAD6230231.1"/>
    </source>
</evidence>
<gene>
    <name evidence="7" type="ORF">NCGR_LOCUS20613</name>
</gene>
<dbReference type="EC" id="2.5.1.18" evidence="4"/>
<dbReference type="GO" id="GO:0005829">
    <property type="term" value="C:cytosol"/>
    <property type="evidence" value="ECO:0007669"/>
    <property type="project" value="UniProtKB-SubCell"/>
</dbReference>
<dbReference type="InterPro" id="IPR010987">
    <property type="entry name" value="Glutathione-S-Trfase_C-like"/>
</dbReference>
<dbReference type="Gene3D" id="3.40.30.10">
    <property type="entry name" value="Glutaredoxin"/>
    <property type="match status" value="1"/>
</dbReference>
<dbReference type="InterPro" id="IPR004045">
    <property type="entry name" value="Glutathione_S-Trfase_N"/>
</dbReference>
<dbReference type="FunFam" id="1.20.1050.10:FF:000023">
    <property type="entry name" value="Probable glutathione S-transferase GSTU6"/>
    <property type="match status" value="1"/>
</dbReference>
<comment type="catalytic activity">
    <reaction evidence="3 4">
        <text>RX + glutathione = an S-substituted glutathione + a halide anion + H(+)</text>
        <dbReference type="Rhea" id="RHEA:16437"/>
        <dbReference type="ChEBI" id="CHEBI:15378"/>
        <dbReference type="ChEBI" id="CHEBI:16042"/>
        <dbReference type="ChEBI" id="CHEBI:17792"/>
        <dbReference type="ChEBI" id="CHEBI:57925"/>
        <dbReference type="ChEBI" id="CHEBI:90779"/>
        <dbReference type="EC" id="2.5.1.18"/>
    </reaction>
</comment>
<feature type="domain" description="GST N-terminal" evidence="5">
    <location>
        <begin position="7"/>
        <end position="87"/>
    </location>
</feature>
<dbReference type="Proteomes" id="UP000604825">
    <property type="component" value="Unassembled WGS sequence"/>
</dbReference>
<protein>
    <recommendedName>
        <fullName evidence="4">Glutathione S-transferase</fullName>
        <ecNumber evidence="4">2.5.1.18</ecNumber>
    </recommendedName>
</protein>
<reference evidence="7" key="1">
    <citation type="submission" date="2020-10" db="EMBL/GenBank/DDBJ databases">
        <authorList>
            <person name="Han B."/>
            <person name="Lu T."/>
            <person name="Zhao Q."/>
            <person name="Huang X."/>
            <person name="Zhao Y."/>
        </authorList>
    </citation>
    <scope>NUCLEOTIDE SEQUENCE</scope>
</reference>
<dbReference type="Pfam" id="PF13410">
    <property type="entry name" value="GST_C_2"/>
    <property type="match status" value="1"/>
</dbReference>
<dbReference type="PROSITE" id="PS50404">
    <property type="entry name" value="GST_NTER"/>
    <property type="match status" value="1"/>
</dbReference>